<dbReference type="HOGENOM" id="CLU_045463_2_0_5"/>
<dbReference type="SUPFAM" id="SSF63829">
    <property type="entry name" value="Calcium-dependent phosphotriesterase"/>
    <property type="match status" value="1"/>
</dbReference>
<proteinExistence type="predicted"/>
<evidence type="ECO:0008006" key="4">
    <source>
        <dbReference type="Google" id="ProtNLM"/>
    </source>
</evidence>
<feature type="chain" id="PRO_5003277707" description="SMP-30/Gluconolactonase/LRE-like region domain-containing protein" evidence="1">
    <location>
        <begin position="25"/>
        <end position="325"/>
    </location>
</feature>
<keyword evidence="1" id="KW-0732">Signal</keyword>
<dbReference type="STRING" id="983920.Y88_1719"/>
<gene>
    <name evidence="2" type="ORF">Y88_1719</name>
</gene>
<dbReference type="InParanoid" id="F1Z3L7"/>
<protein>
    <recommendedName>
        <fullName evidence="4">SMP-30/Gluconolactonase/LRE-like region domain-containing protein</fullName>
    </recommendedName>
</protein>
<dbReference type="AlphaFoldDB" id="F1Z3L7"/>
<dbReference type="OrthoDB" id="517707at2"/>
<reference evidence="2 3" key="1">
    <citation type="journal article" date="2012" name="J. Bacteriol.">
        <title>Draft Genome Sequence of Novosphingobium nitrogenifigens Y88T.</title>
        <authorList>
            <person name="Strabala T.J."/>
            <person name="Macdonald L."/>
            <person name="Liu V."/>
            <person name="Smit A.M."/>
        </authorList>
    </citation>
    <scope>NUCLEOTIDE SEQUENCE [LARGE SCALE GENOMIC DNA]</scope>
    <source>
        <strain evidence="2 3">DSM 19370</strain>
    </source>
</reference>
<keyword evidence="3" id="KW-1185">Reference proteome</keyword>
<comment type="caution">
    <text evidence="2">The sequence shown here is derived from an EMBL/GenBank/DDBJ whole genome shotgun (WGS) entry which is preliminary data.</text>
</comment>
<evidence type="ECO:0000256" key="1">
    <source>
        <dbReference type="SAM" id="SignalP"/>
    </source>
</evidence>
<dbReference type="Gene3D" id="2.120.10.30">
    <property type="entry name" value="TolB, C-terminal domain"/>
    <property type="match status" value="1"/>
</dbReference>
<sequence length="325" mass="34128">MMPRSILSGLLVGAALVPGASAFADTPRPDVPHAIDLPGDRLHPESVSILPGGTAYVGSMTGGVLRVRLADGHVDHFIAPGQYGSGALFGVLADPRHHLLWTCTNSFPAPATHVEGADPGHWLKAFDLKTGKGRISLALPGEAPVCNDIALGPDGAIYVTDTGQPHVLRWKPGAKALEIWAQDPIFESATPRKGGLDGIAFGSDGALYLTNVRDGSLYRVTRNADGSAGAVVHLAPDRPLKSPDGMRAFHGMTFLLAEGAGRIDRLIVSGTDVHVEPLAEGIKEPTGVDSLGQQGWYVQGQLSGLFSPDKAPPVQLPFRLVPVPR</sequence>
<dbReference type="InterPro" id="IPR011042">
    <property type="entry name" value="6-blade_b-propeller_TolB-like"/>
</dbReference>
<feature type="signal peptide" evidence="1">
    <location>
        <begin position="1"/>
        <end position="24"/>
    </location>
</feature>
<dbReference type="EMBL" id="AEWJ01000008">
    <property type="protein sequence ID" value="EGD60831.1"/>
    <property type="molecule type" value="Genomic_DNA"/>
</dbReference>
<name>F1Z3L7_9SPHN</name>
<dbReference type="RefSeq" id="WP_008068127.1">
    <property type="nucleotide sequence ID" value="NZ_AQWK01000012.1"/>
</dbReference>
<organism evidence="2 3">
    <name type="scientific">Novosphingobium nitrogenifigens DSM 19370</name>
    <dbReference type="NCBI Taxonomy" id="983920"/>
    <lineage>
        <taxon>Bacteria</taxon>
        <taxon>Pseudomonadati</taxon>
        <taxon>Pseudomonadota</taxon>
        <taxon>Alphaproteobacteria</taxon>
        <taxon>Sphingomonadales</taxon>
        <taxon>Sphingomonadaceae</taxon>
        <taxon>Novosphingobium</taxon>
    </lineage>
</organism>
<evidence type="ECO:0000313" key="3">
    <source>
        <dbReference type="Proteomes" id="UP000004728"/>
    </source>
</evidence>
<dbReference type="Proteomes" id="UP000004728">
    <property type="component" value="Unassembled WGS sequence"/>
</dbReference>
<accession>F1Z3L7</accession>
<evidence type="ECO:0000313" key="2">
    <source>
        <dbReference type="EMBL" id="EGD60831.1"/>
    </source>
</evidence>
<dbReference type="eggNOG" id="COG3386">
    <property type="taxonomic scope" value="Bacteria"/>
</dbReference>